<reference evidence="4" key="1">
    <citation type="journal article" date="2020" name="mSystems">
        <title>Genome- and Community-Level Interaction Insights into Carbon Utilization and Element Cycling Functions of Hydrothermarchaeota in Hydrothermal Sediment.</title>
        <authorList>
            <person name="Zhou Z."/>
            <person name="Liu Y."/>
            <person name="Xu W."/>
            <person name="Pan J."/>
            <person name="Luo Z.H."/>
            <person name="Li M."/>
        </authorList>
    </citation>
    <scope>NUCLEOTIDE SEQUENCE [LARGE SCALE GENOMIC DNA]</scope>
    <source>
        <strain evidence="4">SpSt-1224</strain>
    </source>
</reference>
<sequence>MKRVWKVYAVMAATALVGTVATTVSANMAHQSITGPFANPMEVTKQCLNCHADAARDVMQTSHWTWSLVQEIEGRGKVDLGKKNAINNFCIGVSGGNEPRCTSCHIGYGWEDSSFDFNDQSRVDCLICHDTTGTYAKPSSAAGMPFGYTGDPKLDEKKVDLVKIAQQAGAPGKANCVACHGYGGGGDNVKHGDIDSQTPTNPRSVDVHMGVDGLNYSCQDCHQTEKHNIKGHARVTSPGGTNALTCTQCHQEAPHKNALLNRHVDAVACQTCHIPAYAKTIPTKLVWDWSTAGQDLEVPPQVFGEKEVVAYDKKKGHFEWGMNVTPVYLWYNGSGGAYLVGDKIDPAQVTRLNWPNGDINDRRAKIYPFKEHQGKQIYDAKHNYLLIPKVWPAGKDADAAFWKSFDWQAAAKAGSEASGLAYSGEYAFASTTMYWRLNHMVSPAKEALKCNDCHSPQGRLDWQALGYEGDPMKNRGAARSKK</sequence>
<name>A0A7C2TGL5_9BACT</name>
<dbReference type="InterPro" id="IPR036280">
    <property type="entry name" value="Multihaem_cyt_sf"/>
</dbReference>
<gene>
    <name evidence="4" type="ORF">ENN98_00580</name>
</gene>
<dbReference type="Proteomes" id="UP000885986">
    <property type="component" value="Unassembled WGS sequence"/>
</dbReference>
<protein>
    <submittedName>
        <fullName evidence="4">Tetrathionate reductase family octaheme c-type cytochrome</fullName>
    </submittedName>
</protein>
<dbReference type="InterPro" id="IPR029467">
    <property type="entry name" value="Cyt_c7-like"/>
</dbReference>
<evidence type="ECO:0000256" key="2">
    <source>
        <dbReference type="SAM" id="SignalP"/>
    </source>
</evidence>
<dbReference type="InterPro" id="IPR051829">
    <property type="entry name" value="Multiheme_Cytochr_ET"/>
</dbReference>
<dbReference type="PANTHER" id="PTHR35038">
    <property type="entry name" value="DISSIMILATORY SULFITE REDUCTASE SIRA"/>
    <property type="match status" value="1"/>
</dbReference>
<dbReference type="Gene3D" id="1.10.1130.10">
    <property type="entry name" value="Flavocytochrome C3, Chain A"/>
    <property type="match status" value="1"/>
</dbReference>
<dbReference type="SUPFAM" id="SSF48695">
    <property type="entry name" value="Multiheme cytochromes"/>
    <property type="match status" value="1"/>
</dbReference>
<dbReference type="Pfam" id="PF11783">
    <property type="entry name" value="Cytochrome_cB"/>
    <property type="match status" value="1"/>
</dbReference>
<dbReference type="PANTHER" id="PTHR35038:SF5">
    <property type="entry name" value="CYTOCHROME C-TYPE PROTEIN NRFB"/>
    <property type="match status" value="1"/>
</dbReference>
<accession>A0A7C2TGL5</accession>
<dbReference type="GO" id="GO:0016491">
    <property type="term" value="F:oxidoreductase activity"/>
    <property type="evidence" value="ECO:0007669"/>
    <property type="project" value="TreeGrafter"/>
</dbReference>
<evidence type="ECO:0000313" key="4">
    <source>
        <dbReference type="EMBL" id="HET97204.1"/>
    </source>
</evidence>
<dbReference type="InterPro" id="IPR024673">
    <property type="entry name" value="Octahem_Cyt_c"/>
</dbReference>
<dbReference type="PIRSF" id="PIRSF039014">
    <property type="entry name" value="OTR_cyc"/>
    <property type="match status" value="1"/>
</dbReference>
<dbReference type="EMBL" id="DSDS01000011">
    <property type="protein sequence ID" value="HET97204.1"/>
    <property type="molecule type" value="Genomic_DNA"/>
</dbReference>
<proteinExistence type="predicted"/>
<evidence type="ECO:0000259" key="3">
    <source>
        <dbReference type="Pfam" id="PF14522"/>
    </source>
</evidence>
<dbReference type="AlphaFoldDB" id="A0A7C2TGL5"/>
<dbReference type="Pfam" id="PF14522">
    <property type="entry name" value="Cytochrome_C7"/>
    <property type="match status" value="1"/>
</dbReference>
<feature type="signal peptide" evidence="2">
    <location>
        <begin position="1"/>
        <end position="26"/>
    </location>
</feature>
<feature type="chain" id="PRO_5028354237" evidence="2">
    <location>
        <begin position="27"/>
        <end position="482"/>
    </location>
</feature>
<feature type="domain" description="Cytochrome c7-like" evidence="3">
    <location>
        <begin position="214"/>
        <end position="273"/>
    </location>
</feature>
<organism evidence="4">
    <name type="scientific">Desulfurivibrio alkaliphilus</name>
    <dbReference type="NCBI Taxonomy" id="427923"/>
    <lineage>
        <taxon>Bacteria</taxon>
        <taxon>Pseudomonadati</taxon>
        <taxon>Thermodesulfobacteriota</taxon>
        <taxon>Desulfobulbia</taxon>
        <taxon>Desulfobulbales</taxon>
        <taxon>Desulfobulbaceae</taxon>
        <taxon>Desulfurivibrio</taxon>
    </lineage>
</organism>
<evidence type="ECO:0000256" key="1">
    <source>
        <dbReference type="ARBA" id="ARBA00022729"/>
    </source>
</evidence>
<keyword evidence="1 2" id="KW-0732">Signal</keyword>
<dbReference type="NCBIfam" id="TIGR04315">
    <property type="entry name" value="octaheme_Shew"/>
    <property type="match status" value="1"/>
</dbReference>
<comment type="caution">
    <text evidence="4">The sequence shown here is derived from an EMBL/GenBank/DDBJ whole genome shotgun (WGS) entry which is preliminary data.</text>
</comment>